<evidence type="ECO:0000259" key="10">
    <source>
        <dbReference type="Pfam" id="PF24836"/>
    </source>
</evidence>
<name>A0ABT3A0R8_9RHOB</name>
<evidence type="ECO:0000259" key="9">
    <source>
        <dbReference type="Pfam" id="PF11973"/>
    </source>
</evidence>
<keyword evidence="3" id="KW-0520">NAD</keyword>
<reference evidence="11 12" key="1">
    <citation type="submission" date="2022-10" db="EMBL/GenBank/DDBJ databases">
        <title>Sinirhodobacter sp. nov., isolated from ocean surface sediments.</title>
        <authorList>
            <person name="He W."/>
            <person name="Wang L."/>
            <person name="Zhang D.-F."/>
        </authorList>
    </citation>
    <scope>NUCLEOTIDE SEQUENCE [LARGE SCALE GENOMIC DNA]</scope>
    <source>
        <strain evidence="11 12">WL0115</strain>
    </source>
</reference>
<keyword evidence="1" id="KW-0813">Transport</keyword>
<dbReference type="Proteomes" id="UP001526166">
    <property type="component" value="Unassembled WGS sequence"/>
</dbReference>
<keyword evidence="7" id="KW-0739">Sodium transport</keyword>
<feature type="domain" description="Na(+)-translocating NADH-quinone reductase subunit A C-terminal" evidence="9">
    <location>
        <begin position="264"/>
        <end position="311"/>
    </location>
</feature>
<dbReference type="InterPro" id="IPR022615">
    <property type="entry name" value="NqrA_C_domain"/>
</dbReference>
<dbReference type="EMBL" id="JAOWKW010000009">
    <property type="protein sequence ID" value="MCV2879586.1"/>
    <property type="molecule type" value="Genomic_DNA"/>
</dbReference>
<organism evidence="11 12">
    <name type="scientific">Sedimentimonas flavescens</name>
    <dbReference type="NCBI Taxonomy" id="2851012"/>
    <lineage>
        <taxon>Bacteria</taxon>
        <taxon>Pseudomonadati</taxon>
        <taxon>Pseudomonadota</taxon>
        <taxon>Alphaproteobacteria</taxon>
        <taxon>Rhodobacterales</taxon>
        <taxon>Rhodobacter group</taxon>
        <taxon>Sedimentimonas</taxon>
    </lineage>
</organism>
<dbReference type="RefSeq" id="WP_263848159.1">
    <property type="nucleotide sequence ID" value="NZ_JAOWKW010000009.1"/>
</dbReference>
<dbReference type="Pfam" id="PF05896">
    <property type="entry name" value="NQRA_N"/>
    <property type="match status" value="1"/>
</dbReference>
<comment type="caution">
    <text evidence="11">The sequence shown here is derived from an EMBL/GenBank/DDBJ whole genome shotgun (WGS) entry which is preliminary data.</text>
</comment>
<keyword evidence="4" id="KW-0915">Sodium</keyword>
<accession>A0ABT3A0R8</accession>
<evidence type="ECO:0000256" key="7">
    <source>
        <dbReference type="ARBA" id="ARBA00023201"/>
    </source>
</evidence>
<evidence type="ECO:0000256" key="1">
    <source>
        <dbReference type="ARBA" id="ARBA00022448"/>
    </source>
</evidence>
<gene>
    <name evidence="11" type="ORF">OE699_12085</name>
</gene>
<sequence length="425" mass="45109">MFGSRFSAGLILPQPGLSEAQADPSVCLTDEAALVPEHGEDLRVTLLVEENALVAQGQPLMRLRQAPSAAIVAPMAGRVARIDLAPGRRLTQLVLFHDPDGGMYRFDTADARGGEADALRVLLHESGLWRAFRSRPFGRAPGPNESPAAIFVMAADSRPGAVRPDLAVAGREEDLERGLEALGRLADAAIYFCEAHTFRHQGAIPANVTRLQAGTRHPQGMAGFQLHRHFPARIGAPVWDVAAEDVADLGHLLASGYLHPTRLVALTGDALRGARLVRCQPGADLRGLTQPHLQAGPHDVLSGSVLDGRPAHWLGPRDRLVTVLKRGATPQRRHWFGAALARAAHNAPIIPTAALEASMGGAALPAAALVRALAAGDAEAFMQLGGLSLVEEDLALADYVTGARPRLANQLRSLLDRIAQEEGTA</sequence>
<keyword evidence="2" id="KW-1278">Translocase</keyword>
<dbReference type="InterPro" id="IPR056148">
    <property type="entry name" value="NQRA_2nd"/>
</dbReference>
<dbReference type="Pfam" id="PF24836">
    <property type="entry name" value="NQRA_2nd"/>
    <property type="match status" value="1"/>
</dbReference>
<proteinExistence type="predicted"/>
<keyword evidence="5" id="KW-0406">Ion transport</keyword>
<keyword evidence="6" id="KW-0830">Ubiquinone</keyword>
<evidence type="ECO:0000256" key="2">
    <source>
        <dbReference type="ARBA" id="ARBA00022967"/>
    </source>
</evidence>
<feature type="domain" description="NqrA N-terminal barrel-sandwich hybrid" evidence="8">
    <location>
        <begin position="28"/>
        <end position="95"/>
    </location>
</feature>
<dbReference type="InterPro" id="IPR008703">
    <property type="entry name" value="NqrA"/>
</dbReference>
<dbReference type="InterPro" id="IPR056147">
    <property type="entry name" value="NQRA_N"/>
</dbReference>
<protein>
    <submittedName>
        <fullName evidence="11">Na(+)-translocating NADH-quinone reductase subunit A</fullName>
    </submittedName>
</protein>
<evidence type="ECO:0000256" key="5">
    <source>
        <dbReference type="ARBA" id="ARBA00023065"/>
    </source>
</evidence>
<dbReference type="PANTHER" id="PTHR37839:SF1">
    <property type="entry name" value="NA(+)-TRANSLOCATING NADH-QUINONE REDUCTASE SUBUNIT A"/>
    <property type="match status" value="1"/>
</dbReference>
<keyword evidence="12" id="KW-1185">Reference proteome</keyword>
<dbReference type="Pfam" id="PF11973">
    <property type="entry name" value="NQRA_SLBB"/>
    <property type="match status" value="1"/>
</dbReference>
<dbReference type="PANTHER" id="PTHR37839">
    <property type="entry name" value="NA(+)-TRANSLOCATING NADH-QUINONE REDUCTASE SUBUNIT A"/>
    <property type="match status" value="1"/>
</dbReference>
<evidence type="ECO:0000256" key="6">
    <source>
        <dbReference type="ARBA" id="ARBA00023075"/>
    </source>
</evidence>
<evidence type="ECO:0000313" key="11">
    <source>
        <dbReference type="EMBL" id="MCV2879586.1"/>
    </source>
</evidence>
<evidence type="ECO:0000256" key="3">
    <source>
        <dbReference type="ARBA" id="ARBA00023027"/>
    </source>
</evidence>
<evidence type="ECO:0000256" key="4">
    <source>
        <dbReference type="ARBA" id="ARBA00023053"/>
    </source>
</evidence>
<feature type="domain" description="NqrA second alpha/beta" evidence="10">
    <location>
        <begin position="117"/>
        <end position="257"/>
    </location>
</feature>
<evidence type="ECO:0000313" key="12">
    <source>
        <dbReference type="Proteomes" id="UP001526166"/>
    </source>
</evidence>
<evidence type="ECO:0000259" key="8">
    <source>
        <dbReference type="Pfam" id="PF05896"/>
    </source>
</evidence>